<dbReference type="InterPro" id="IPR036388">
    <property type="entry name" value="WH-like_DNA-bd_sf"/>
</dbReference>
<dbReference type="NCBIfam" id="TIGR00738">
    <property type="entry name" value="rrf2_super"/>
    <property type="match status" value="1"/>
</dbReference>
<dbReference type="AlphaFoldDB" id="A0A0F9D4U0"/>
<proteinExistence type="predicted"/>
<dbReference type="SUPFAM" id="SSF46785">
    <property type="entry name" value="Winged helix' DNA-binding domain"/>
    <property type="match status" value="1"/>
</dbReference>
<name>A0A0F9D4U0_9ZZZZ</name>
<dbReference type="PANTHER" id="PTHR33221">
    <property type="entry name" value="WINGED HELIX-TURN-HELIX TRANSCRIPTIONAL REGULATOR, RRF2 FAMILY"/>
    <property type="match status" value="1"/>
</dbReference>
<dbReference type="EMBL" id="LAZR01043429">
    <property type="protein sequence ID" value="KKL07103.1"/>
    <property type="molecule type" value="Genomic_DNA"/>
</dbReference>
<dbReference type="PROSITE" id="PS01332">
    <property type="entry name" value="HTH_RRF2_1"/>
    <property type="match status" value="1"/>
</dbReference>
<evidence type="ECO:0008006" key="2">
    <source>
        <dbReference type="Google" id="ProtNLM"/>
    </source>
</evidence>
<organism evidence="1">
    <name type="scientific">marine sediment metagenome</name>
    <dbReference type="NCBI Taxonomy" id="412755"/>
    <lineage>
        <taxon>unclassified sequences</taxon>
        <taxon>metagenomes</taxon>
        <taxon>ecological metagenomes</taxon>
    </lineage>
</organism>
<dbReference type="GO" id="GO:0003700">
    <property type="term" value="F:DNA-binding transcription factor activity"/>
    <property type="evidence" value="ECO:0007669"/>
    <property type="project" value="TreeGrafter"/>
</dbReference>
<dbReference type="PANTHER" id="PTHR33221:SF2">
    <property type="entry name" value="TRANSCRIPTIONAL REGULATOR"/>
    <property type="match status" value="1"/>
</dbReference>
<dbReference type="InterPro" id="IPR000944">
    <property type="entry name" value="Tscrpt_reg_Rrf2"/>
</dbReference>
<dbReference type="GO" id="GO:0005829">
    <property type="term" value="C:cytosol"/>
    <property type="evidence" value="ECO:0007669"/>
    <property type="project" value="TreeGrafter"/>
</dbReference>
<gene>
    <name evidence="1" type="ORF">LCGC14_2589370</name>
</gene>
<comment type="caution">
    <text evidence="1">The sequence shown here is derived from an EMBL/GenBank/DDBJ whole genome shotgun (WGS) entry which is preliminary data.</text>
</comment>
<dbReference type="Gene3D" id="1.10.10.10">
    <property type="entry name" value="Winged helix-like DNA-binding domain superfamily/Winged helix DNA-binding domain"/>
    <property type="match status" value="1"/>
</dbReference>
<sequence>MLALTKKTGYGLIALTHLAELPGGQVASAREMADRFDIPASLLMNVLKELSSAGYIESVRGAHGGYRLGRAPEEISLADLVTVVEGPIRLASCLAEEGKLSDRESCLTVADCPVADPVHRVQRRLSDFLKTLTLAEMMAPASGSSKE</sequence>
<dbReference type="PROSITE" id="PS51197">
    <property type="entry name" value="HTH_RRF2_2"/>
    <property type="match status" value="1"/>
</dbReference>
<accession>A0A0F9D4U0</accession>
<dbReference type="InterPro" id="IPR030489">
    <property type="entry name" value="TR_Rrf2-type_CS"/>
</dbReference>
<protein>
    <recommendedName>
        <fullName evidence="2">Rrf2 family transcriptional regulator</fullName>
    </recommendedName>
</protein>
<dbReference type="InterPro" id="IPR036390">
    <property type="entry name" value="WH_DNA-bd_sf"/>
</dbReference>
<evidence type="ECO:0000313" key="1">
    <source>
        <dbReference type="EMBL" id="KKL07103.1"/>
    </source>
</evidence>
<dbReference type="Pfam" id="PF02082">
    <property type="entry name" value="Rrf2"/>
    <property type="match status" value="1"/>
</dbReference>
<reference evidence="1" key="1">
    <citation type="journal article" date="2015" name="Nature">
        <title>Complex archaea that bridge the gap between prokaryotes and eukaryotes.</title>
        <authorList>
            <person name="Spang A."/>
            <person name="Saw J.H."/>
            <person name="Jorgensen S.L."/>
            <person name="Zaremba-Niedzwiedzka K."/>
            <person name="Martijn J."/>
            <person name="Lind A.E."/>
            <person name="van Eijk R."/>
            <person name="Schleper C."/>
            <person name="Guy L."/>
            <person name="Ettema T.J."/>
        </authorList>
    </citation>
    <scope>NUCLEOTIDE SEQUENCE</scope>
</reference>